<evidence type="ECO:0000259" key="1">
    <source>
        <dbReference type="Pfam" id="PF07495"/>
    </source>
</evidence>
<dbReference type="SUPFAM" id="SSF101898">
    <property type="entry name" value="NHL repeat"/>
    <property type="match status" value="1"/>
</dbReference>
<dbReference type="Gene3D" id="2.130.10.10">
    <property type="entry name" value="YVTN repeat-like/Quinoprotein amine dehydrogenase"/>
    <property type="match status" value="1"/>
</dbReference>
<dbReference type="Proteomes" id="UP000216961">
    <property type="component" value="Unassembled WGS sequence"/>
</dbReference>
<proteinExistence type="predicted"/>
<dbReference type="RefSeq" id="WP_095334206.1">
    <property type="nucleotide sequence ID" value="NZ_NPBQ01000144.1"/>
</dbReference>
<evidence type="ECO:0000259" key="2">
    <source>
        <dbReference type="Pfam" id="PF17936"/>
    </source>
</evidence>
<evidence type="ECO:0000313" key="4">
    <source>
        <dbReference type="Proteomes" id="UP000216961"/>
    </source>
</evidence>
<evidence type="ECO:0000313" key="3">
    <source>
        <dbReference type="EMBL" id="PAD80723.1"/>
    </source>
</evidence>
<name>A0AA91YYM1_NIACI</name>
<dbReference type="Pfam" id="PF17936">
    <property type="entry name" value="Big_6"/>
    <property type="match status" value="2"/>
</dbReference>
<dbReference type="Pfam" id="PF07495">
    <property type="entry name" value="Y_Y_Y"/>
    <property type="match status" value="1"/>
</dbReference>
<feature type="domain" description="Two component regulator three Y" evidence="1">
    <location>
        <begin position="489"/>
        <end position="549"/>
    </location>
</feature>
<dbReference type="EMBL" id="NPBQ01000144">
    <property type="protein sequence ID" value="PAD80723.1"/>
    <property type="molecule type" value="Genomic_DNA"/>
</dbReference>
<feature type="domain" description="Bacterial Ig" evidence="2">
    <location>
        <begin position="721"/>
        <end position="798"/>
    </location>
</feature>
<dbReference type="InterPro" id="IPR015943">
    <property type="entry name" value="WD40/YVTN_repeat-like_dom_sf"/>
</dbReference>
<gene>
    <name evidence="3" type="ORF">CHH57_23545</name>
</gene>
<organism evidence="3 4">
    <name type="scientific">Niallia circulans</name>
    <name type="common">Bacillus circulans</name>
    <dbReference type="NCBI Taxonomy" id="1397"/>
    <lineage>
        <taxon>Bacteria</taxon>
        <taxon>Bacillati</taxon>
        <taxon>Bacillota</taxon>
        <taxon>Bacilli</taxon>
        <taxon>Bacillales</taxon>
        <taxon>Bacillaceae</taxon>
        <taxon>Niallia</taxon>
    </lineage>
</organism>
<dbReference type="InterPro" id="IPR013783">
    <property type="entry name" value="Ig-like_fold"/>
</dbReference>
<dbReference type="AlphaFoldDB" id="A0AA91YYM1"/>
<reference evidence="3 4" key="1">
    <citation type="submission" date="2017-07" db="EMBL/GenBank/DDBJ databases">
        <title>Isolation and whole genome analysis of endospore-forming bacteria from heroin.</title>
        <authorList>
            <person name="Kalinowski J."/>
            <person name="Ahrens B."/>
            <person name="Al-Dilaimi A."/>
            <person name="Winkler A."/>
            <person name="Wibberg D."/>
            <person name="Schleenbecker U."/>
            <person name="Ruckert C."/>
            <person name="Wolfel R."/>
            <person name="Grass G."/>
        </authorList>
    </citation>
    <scope>NUCLEOTIDE SEQUENCE [LARGE SCALE GENOMIC DNA]</scope>
    <source>
        <strain evidence="3 4">7521-2</strain>
    </source>
</reference>
<protein>
    <submittedName>
        <fullName evidence="3">Uncharacterized protein</fullName>
    </submittedName>
</protein>
<accession>A0AA91YYM1</accession>
<dbReference type="Gene3D" id="2.60.40.10">
    <property type="entry name" value="Immunoglobulins"/>
    <property type="match status" value="2"/>
</dbReference>
<dbReference type="InterPro" id="IPR011123">
    <property type="entry name" value="Y_Y_Y"/>
</dbReference>
<feature type="domain" description="Bacterial Ig" evidence="2">
    <location>
        <begin position="638"/>
        <end position="714"/>
    </location>
</feature>
<sequence>MRKKVRLFIAIILLVSLFVPYGSNSKIKAASNAISINFQADDAVIDPNRPYIYMVEIGKPLLQRVNYLTGEIKKINLKYPAEKVEVYKDKVYVTQHLMKHSYYTEKGLKGAIAEVDAGNFTLLDTFPISTDPWDIAIDQNGYLYITPGSNQWETIKVYSLNTKKEVAENAGDDNTSIYMESSISYNEKLHRLYTLDSETSPIDAYAYLIDNGKIINHYDSPYHGDYHLSSEMVLSPDGQYMYNMNGVVFRLSTVQEEDMTFDFEYRMAYDEENNEYETFNDIAFDDSGSRTYIASSFGGIDVYGYGSADYYYSLKEDYFVHSLFYQNGLIAIYEDENGNNYVEYMKNTEPSSFELTDSLFYDVKNDEWASLRQDSSNLEIDSELLFFFNQGIRWKDRNGITLMEGDKKIPIQIESDDNYLHILPELLTKGKKYKLTINKNAITGYAGKSLDRDIVITFGTIVEPVSEVFLEKDSSQSPKMYTFIGGTTGGSNPLYEFYIKEGNSWKKVQSYSRNNKLEWHPASTGTFQFKVYAKSSGSRNLYDSVREFSQKVTDTIKPSITITQKTKKPTNRDIELEITAKDNFRIRYIQLPDGKKVNNENVKYMVKKNGTYTFTVVDLGGNKQVKSITIKNIDKTPPNEPQIKEVTDKSTIVSGKGEVNAKVVVLAGKKELGKSTVQKDGRFQIKISKQKAGTKLVIKIIDAAGNSTSKAIKVIDKTPPAMPKITTNVTSKTTLIAGKAEANATITIYNGKKFVQKTTADAKGSFKMTIKKQKKNTSLLIYAQDKAKNKSQATKIKVK</sequence>
<dbReference type="InterPro" id="IPR041498">
    <property type="entry name" value="Big_6"/>
</dbReference>
<comment type="caution">
    <text evidence="3">The sequence shown here is derived from an EMBL/GenBank/DDBJ whole genome shotgun (WGS) entry which is preliminary data.</text>
</comment>